<dbReference type="Pfam" id="PF01144">
    <property type="entry name" value="CoA_trans"/>
    <property type="match status" value="1"/>
</dbReference>
<dbReference type="GO" id="GO:0008410">
    <property type="term" value="F:CoA-transferase activity"/>
    <property type="evidence" value="ECO:0007669"/>
    <property type="project" value="InterPro"/>
</dbReference>
<comment type="caution">
    <text evidence="2">The sequence shown here is derived from an EMBL/GenBank/DDBJ whole genome shotgun (WGS) entry which is preliminary data.</text>
</comment>
<dbReference type="PANTHER" id="PTHR13707">
    <property type="entry name" value="KETOACID-COENZYME A TRANSFERASE"/>
    <property type="match status" value="1"/>
</dbReference>
<reference evidence="2" key="2">
    <citation type="submission" date="2020-09" db="EMBL/GenBank/DDBJ databases">
        <authorList>
            <person name="Sun Q."/>
            <person name="Zhou Y."/>
        </authorList>
    </citation>
    <scope>NUCLEOTIDE SEQUENCE</scope>
    <source>
        <strain evidence="2">CGMCC 1.15320</strain>
    </source>
</reference>
<dbReference type="RefSeq" id="WP_188720548.1">
    <property type="nucleotide sequence ID" value="NZ_BMIF01000004.1"/>
</dbReference>
<dbReference type="SUPFAM" id="SSF100950">
    <property type="entry name" value="NagB/RpiA/CoA transferase-like"/>
    <property type="match status" value="1"/>
</dbReference>
<dbReference type="SMART" id="SM00882">
    <property type="entry name" value="CoA_trans"/>
    <property type="match status" value="1"/>
</dbReference>
<organism evidence="2 3">
    <name type="scientific">Nitratireductor aestuarii</name>
    <dbReference type="NCBI Taxonomy" id="1735103"/>
    <lineage>
        <taxon>Bacteria</taxon>
        <taxon>Pseudomonadati</taxon>
        <taxon>Pseudomonadota</taxon>
        <taxon>Alphaproteobacteria</taxon>
        <taxon>Hyphomicrobiales</taxon>
        <taxon>Phyllobacteriaceae</taxon>
        <taxon>Nitratireductor</taxon>
    </lineage>
</organism>
<reference evidence="2" key="1">
    <citation type="journal article" date="2014" name="Int. J. Syst. Evol. Microbiol.">
        <title>Complete genome sequence of Corynebacterium casei LMG S-19264T (=DSM 44701T), isolated from a smear-ripened cheese.</title>
        <authorList>
            <consortium name="US DOE Joint Genome Institute (JGI-PGF)"/>
            <person name="Walter F."/>
            <person name="Albersmeier A."/>
            <person name="Kalinowski J."/>
            <person name="Ruckert C."/>
        </authorList>
    </citation>
    <scope>NUCLEOTIDE SEQUENCE</scope>
    <source>
        <strain evidence="2">CGMCC 1.15320</strain>
    </source>
</reference>
<keyword evidence="1" id="KW-0808">Transferase</keyword>
<dbReference type="InterPro" id="IPR037171">
    <property type="entry name" value="NagB/RpiA_transferase-like"/>
</dbReference>
<dbReference type="Gene3D" id="3.30.30.40">
    <property type="match status" value="1"/>
</dbReference>
<evidence type="ECO:0000313" key="3">
    <source>
        <dbReference type="Proteomes" id="UP000636264"/>
    </source>
</evidence>
<dbReference type="Gene3D" id="3.40.1080.10">
    <property type="entry name" value="Glutaconate Coenzyme A-transferase"/>
    <property type="match status" value="1"/>
</dbReference>
<name>A0A916RNM9_9HYPH</name>
<proteinExistence type="predicted"/>
<gene>
    <name evidence="2" type="ORF">GCM10011385_16320</name>
</gene>
<dbReference type="PANTHER" id="PTHR13707:SF60">
    <property type="entry name" value="ACETATE COA-TRANSFERASE SUBUNIT ALPHA"/>
    <property type="match status" value="1"/>
</dbReference>
<evidence type="ECO:0000313" key="2">
    <source>
        <dbReference type="EMBL" id="GGA63257.1"/>
    </source>
</evidence>
<sequence>MNKEMSLGAVVNELRDGMTIGFGGWGPRRKPMALVREILRSDLKDLTVVAYGGPEIGMLCAAGKVKRAIYGFVSLDFIPIEPFFKKTRQEGVVEVNELDEGLLLLGLQAAGHRIPFIPTRVGLGSDVMSYNPNFKTVKSPYEDGETLLAMPAIKLDVALIHVSQADRLGNTLTDGPDPLFDGLMARAADRCFVSTEKLVDRLEYTDRNQAKNNLFERSLVKGVVHAPLGAHPTATHYDYGWDAEHLKEYGTFAAEENGWQKYFDKYVAGSEDGYIERVGGADRVRSLPHPVL</sequence>
<dbReference type="InterPro" id="IPR004165">
    <property type="entry name" value="CoA_trans_fam_I"/>
</dbReference>
<dbReference type="AlphaFoldDB" id="A0A916RNM9"/>
<dbReference type="EMBL" id="BMIF01000004">
    <property type="protein sequence ID" value="GGA63257.1"/>
    <property type="molecule type" value="Genomic_DNA"/>
</dbReference>
<keyword evidence="3" id="KW-1185">Reference proteome</keyword>
<protein>
    <submittedName>
        <fullName evidence="2">CoA-transferase</fullName>
    </submittedName>
</protein>
<accession>A0A916RNM9</accession>
<dbReference type="Proteomes" id="UP000636264">
    <property type="component" value="Unassembled WGS sequence"/>
</dbReference>
<evidence type="ECO:0000256" key="1">
    <source>
        <dbReference type="ARBA" id="ARBA00022679"/>
    </source>
</evidence>